<proteinExistence type="predicted"/>
<dbReference type="GeneID" id="25263659"/>
<gene>
    <name evidence="2" type="ORF">K437DRAFT_253734</name>
</gene>
<evidence type="ECO:0000313" key="3">
    <source>
        <dbReference type="Proteomes" id="UP000027361"/>
    </source>
</evidence>
<feature type="region of interest" description="Disordered" evidence="1">
    <location>
        <begin position="47"/>
        <end position="76"/>
    </location>
</feature>
<dbReference type="Proteomes" id="UP000027361">
    <property type="component" value="Unassembled WGS sequence"/>
</dbReference>
<dbReference type="RefSeq" id="XP_013245643.1">
    <property type="nucleotide sequence ID" value="XM_013390189.1"/>
</dbReference>
<accession>A0A066WP57</accession>
<dbReference type="EMBL" id="JMSN01000006">
    <property type="protein sequence ID" value="KDN52804.1"/>
    <property type="molecule type" value="Genomic_DNA"/>
</dbReference>
<dbReference type="HOGENOM" id="CLU_2656187_0_0_1"/>
<organism evidence="2 3">
    <name type="scientific">Tilletiaria anomala (strain ATCC 24038 / CBS 436.72 / UBC 951)</name>
    <dbReference type="NCBI Taxonomy" id="1037660"/>
    <lineage>
        <taxon>Eukaryota</taxon>
        <taxon>Fungi</taxon>
        <taxon>Dikarya</taxon>
        <taxon>Basidiomycota</taxon>
        <taxon>Ustilaginomycotina</taxon>
        <taxon>Exobasidiomycetes</taxon>
        <taxon>Georgefischeriales</taxon>
        <taxon>Tilletiariaceae</taxon>
        <taxon>Tilletiaria</taxon>
    </lineage>
</organism>
<sequence>MLHAAGRRGWHGDWHAWRSSRSLRPFRIVSQRCSVTWLVGPTTPGERWSVEQGRDRDKEGLGTGCSRTAVSPHCCR</sequence>
<dbReference type="InParanoid" id="A0A066WP57"/>
<feature type="compositionally biased region" description="Basic and acidic residues" evidence="1">
    <location>
        <begin position="48"/>
        <end position="60"/>
    </location>
</feature>
<protein>
    <submittedName>
        <fullName evidence="2">Uncharacterized protein</fullName>
    </submittedName>
</protein>
<dbReference type="AlphaFoldDB" id="A0A066WP57"/>
<comment type="caution">
    <text evidence="2">The sequence shown here is derived from an EMBL/GenBank/DDBJ whole genome shotgun (WGS) entry which is preliminary data.</text>
</comment>
<name>A0A066WP57_TILAU</name>
<evidence type="ECO:0000256" key="1">
    <source>
        <dbReference type="SAM" id="MobiDB-lite"/>
    </source>
</evidence>
<reference evidence="2 3" key="1">
    <citation type="submission" date="2014-05" db="EMBL/GenBank/DDBJ databases">
        <title>Draft genome sequence of a rare smut relative, Tilletiaria anomala UBC 951.</title>
        <authorList>
            <consortium name="DOE Joint Genome Institute"/>
            <person name="Toome M."/>
            <person name="Kuo A."/>
            <person name="Henrissat B."/>
            <person name="Lipzen A."/>
            <person name="Tritt A."/>
            <person name="Yoshinaga Y."/>
            <person name="Zane M."/>
            <person name="Barry K."/>
            <person name="Grigoriev I.V."/>
            <person name="Spatafora J.W."/>
            <person name="Aimea M.C."/>
        </authorList>
    </citation>
    <scope>NUCLEOTIDE SEQUENCE [LARGE SCALE GENOMIC DNA]</scope>
    <source>
        <strain evidence="2 3">UBC 951</strain>
    </source>
</reference>
<evidence type="ECO:0000313" key="2">
    <source>
        <dbReference type="EMBL" id="KDN52804.1"/>
    </source>
</evidence>
<keyword evidence="3" id="KW-1185">Reference proteome</keyword>